<comment type="similarity">
    <text evidence="2">Belongs to the UPF0702 family.</text>
</comment>
<dbReference type="InterPro" id="IPR007353">
    <property type="entry name" value="DUF421"/>
</dbReference>
<protein>
    <submittedName>
        <fullName evidence="10">DUF421 domain-containing protein</fullName>
    </submittedName>
</protein>
<dbReference type="Pfam" id="PF04239">
    <property type="entry name" value="DUF421"/>
    <property type="match status" value="1"/>
</dbReference>
<evidence type="ECO:0000256" key="8">
    <source>
        <dbReference type="SAM" id="Phobius"/>
    </source>
</evidence>
<evidence type="ECO:0000256" key="4">
    <source>
        <dbReference type="ARBA" id="ARBA00022692"/>
    </source>
</evidence>
<dbReference type="GO" id="GO:0005886">
    <property type="term" value="C:plasma membrane"/>
    <property type="evidence" value="ECO:0007669"/>
    <property type="project" value="UniProtKB-SubCell"/>
</dbReference>
<dbReference type="AlphaFoldDB" id="A0A7Y0L2I9"/>
<gene>
    <name evidence="10" type="ORF">HIJ39_07025</name>
</gene>
<dbReference type="RefSeq" id="WP_169098113.1">
    <property type="nucleotide sequence ID" value="NZ_JABBVZ010000017.1"/>
</dbReference>
<evidence type="ECO:0000256" key="6">
    <source>
        <dbReference type="ARBA" id="ARBA00023136"/>
    </source>
</evidence>
<evidence type="ECO:0000259" key="9">
    <source>
        <dbReference type="Pfam" id="PF04239"/>
    </source>
</evidence>
<evidence type="ECO:0000313" key="10">
    <source>
        <dbReference type="EMBL" id="NMP22101.1"/>
    </source>
</evidence>
<feature type="transmembrane region" description="Helical" evidence="8">
    <location>
        <begin position="6"/>
        <end position="23"/>
    </location>
</feature>
<dbReference type="PANTHER" id="PTHR34582">
    <property type="entry name" value="UPF0702 TRANSMEMBRANE PROTEIN YCAP"/>
    <property type="match status" value="1"/>
</dbReference>
<keyword evidence="5 8" id="KW-1133">Transmembrane helix</keyword>
<evidence type="ECO:0000313" key="11">
    <source>
        <dbReference type="Proteomes" id="UP000533476"/>
    </source>
</evidence>
<feature type="compositionally biased region" description="Low complexity" evidence="7">
    <location>
        <begin position="167"/>
        <end position="181"/>
    </location>
</feature>
<keyword evidence="11" id="KW-1185">Reference proteome</keyword>
<accession>A0A7Y0L2I9</accession>
<proteinExistence type="inferred from homology"/>
<reference evidence="10 11" key="1">
    <citation type="submission" date="2020-04" db="EMBL/GenBank/DDBJ databases">
        <authorList>
            <person name="Zhang R."/>
            <person name="Schippers A."/>
        </authorList>
    </citation>
    <scope>NUCLEOTIDE SEQUENCE [LARGE SCALE GENOMIC DNA]</scope>
    <source>
        <strain evidence="10 11">DSM 109850</strain>
    </source>
</reference>
<name>A0A7Y0L2I9_9FIRM</name>
<dbReference type="Gene3D" id="3.30.240.20">
    <property type="entry name" value="bsu07140 like domains"/>
    <property type="match status" value="1"/>
</dbReference>
<comment type="caution">
    <text evidence="10">The sequence shown here is derived from an EMBL/GenBank/DDBJ whole genome shotgun (WGS) entry which is preliminary data.</text>
</comment>
<dbReference type="Proteomes" id="UP000533476">
    <property type="component" value="Unassembled WGS sequence"/>
</dbReference>
<organism evidence="10 11">
    <name type="scientific">Sulfobacillus harzensis</name>
    <dbReference type="NCBI Taxonomy" id="2729629"/>
    <lineage>
        <taxon>Bacteria</taxon>
        <taxon>Bacillati</taxon>
        <taxon>Bacillota</taxon>
        <taxon>Clostridia</taxon>
        <taxon>Eubacteriales</taxon>
        <taxon>Clostridiales Family XVII. Incertae Sedis</taxon>
        <taxon>Sulfobacillus</taxon>
    </lineage>
</organism>
<keyword evidence="4 8" id="KW-0812">Transmembrane</keyword>
<dbReference type="EMBL" id="JABBVZ010000017">
    <property type="protein sequence ID" value="NMP22101.1"/>
    <property type="molecule type" value="Genomic_DNA"/>
</dbReference>
<evidence type="ECO:0000256" key="2">
    <source>
        <dbReference type="ARBA" id="ARBA00006448"/>
    </source>
</evidence>
<feature type="region of interest" description="Disordered" evidence="7">
    <location>
        <begin position="137"/>
        <end position="181"/>
    </location>
</feature>
<dbReference type="PANTHER" id="PTHR34582:SF2">
    <property type="entry name" value="UPF0702 TRANSMEMBRANE PROTEIN YDFR"/>
    <property type="match status" value="1"/>
</dbReference>
<evidence type="ECO:0000256" key="5">
    <source>
        <dbReference type="ARBA" id="ARBA00022989"/>
    </source>
</evidence>
<feature type="transmembrane region" description="Helical" evidence="8">
    <location>
        <begin position="57"/>
        <end position="78"/>
    </location>
</feature>
<keyword evidence="6 8" id="KW-0472">Membrane</keyword>
<feature type="compositionally biased region" description="Low complexity" evidence="7">
    <location>
        <begin position="139"/>
        <end position="159"/>
    </location>
</feature>
<sequence length="181" mass="19561">MEVIALVGRTAILWLTALVVFRLMGKRTLGKMGPFDYAVVIMIGEAVALGMENTHTPLINAIAITVALGVLQWLLTWFNLRFRWLEKITQGISTTLVTNGQIQEDAMRRQRMSKPDLFMELRQNSVKLKDVKEARLEASGKVSVQKKSSSSQTTSSKSGGSSGGTSGESSKGPSGGNKSSG</sequence>
<feature type="domain" description="YetF C-terminal" evidence="9">
    <location>
        <begin position="81"/>
        <end position="152"/>
    </location>
</feature>
<evidence type="ECO:0000256" key="7">
    <source>
        <dbReference type="SAM" id="MobiDB-lite"/>
    </source>
</evidence>
<dbReference type="InterPro" id="IPR023090">
    <property type="entry name" value="UPF0702_alpha/beta_dom_sf"/>
</dbReference>
<comment type="subcellular location">
    <subcellularLocation>
        <location evidence="1">Cell membrane</location>
        <topology evidence="1">Multi-pass membrane protein</topology>
    </subcellularLocation>
</comment>
<keyword evidence="3" id="KW-1003">Cell membrane</keyword>
<evidence type="ECO:0000256" key="1">
    <source>
        <dbReference type="ARBA" id="ARBA00004651"/>
    </source>
</evidence>
<evidence type="ECO:0000256" key="3">
    <source>
        <dbReference type="ARBA" id="ARBA00022475"/>
    </source>
</evidence>